<dbReference type="InterPro" id="IPR014263">
    <property type="entry name" value="Methanolan_biosynth_EpsI"/>
</dbReference>
<proteinExistence type="predicted"/>
<dbReference type="EMBL" id="SGUG01000003">
    <property type="protein sequence ID" value="MDG0861439.1"/>
    <property type="molecule type" value="Genomic_DNA"/>
</dbReference>
<feature type="chain" id="PRO_5040866470" evidence="1">
    <location>
        <begin position="22"/>
        <end position="234"/>
    </location>
</feature>
<evidence type="ECO:0000259" key="2">
    <source>
        <dbReference type="Pfam" id="PF11984"/>
    </source>
</evidence>
<feature type="signal peptide" evidence="1">
    <location>
        <begin position="1"/>
        <end position="21"/>
    </location>
</feature>
<keyword evidence="1" id="KW-0732">Signal</keyword>
<dbReference type="NCBIfam" id="NF045609">
    <property type="entry name" value="EpsI_type_B"/>
    <property type="match status" value="1"/>
</dbReference>
<evidence type="ECO:0000313" key="4">
    <source>
        <dbReference type="Proteomes" id="UP001152766"/>
    </source>
</evidence>
<dbReference type="Pfam" id="PF11984">
    <property type="entry name" value="DUF3485"/>
    <property type="match status" value="1"/>
</dbReference>
<organism evidence="3 4">
    <name type="scientific">Pelomonas aquatica</name>
    <dbReference type="NCBI Taxonomy" id="431058"/>
    <lineage>
        <taxon>Bacteria</taxon>
        <taxon>Pseudomonadati</taxon>
        <taxon>Pseudomonadota</taxon>
        <taxon>Betaproteobacteria</taxon>
        <taxon>Burkholderiales</taxon>
        <taxon>Sphaerotilaceae</taxon>
        <taxon>Roseateles</taxon>
    </lineage>
</organism>
<reference evidence="3" key="1">
    <citation type="submission" date="2019-02" db="EMBL/GenBank/DDBJ databases">
        <title>Draft genome of the type strain Pelomonas aquatica CCUG 52575T.</title>
        <authorList>
            <person name="Gomila M."/>
            <person name="Lalucat J."/>
        </authorList>
    </citation>
    <scope>NUCLEOTIDE SEQUENCE</scope>
    <source>
        <strain evidence="3">CCUG 52575</strain>
    </source>
</reference>
<name>A0A9X4LE48_9BURK</name>
<keyword evidence="4" id="KW-1185">Reference proteome</keyword>
<dbReference type="InterPro" id="IPR054653">
    <property type="entry name" value="EpsI_type_B_pred"/>
</dbReference>
<evidence type="ECO:0000256" key="1">
    <source>
        <dbReference type="SAM" id="SignalP"/>
    </source>
</evidence>
<dbReference type="NCBIfam" id="TIGR02914">
    <property type="entry name" value="EpsI_fam"/>
    <property type="match status" value="1"/>
</dbReference>
<evidence type="ECO:0000313" key="3">
    <source>
        <dbReference type="EMBL" id="MDG0861439.1"/>
    </source>
</evidence>
<dbReference type="Proteomes" id="UP001152766">
    <property type="component" value="Unassembled WGS sequence"/>
</dbReference>
<comment type="caution">
    <text evidence="3">The sequence shown here is derived from an EMBL/GenBank/DDBJ whole genome shotgun (WGS) entry which is preliminary data.</text>
</comment>
<sequence>MTSRRIAAVAMLAMAGSAALAQWARPTIRVSDLRPGFKLEQLFPERFGDWVIDPHVPVVLPSPDQQALLDKIYNQTLARTYVNGRDEHVMLSVAYGGDQSDGLTVHIPDICYPGQGFKVTDSRDDRLAVSPGFVIPVRHLLTTLGPRVEPVTYWVLMGDEATVSNTQRRLVAIRFGLRRLIPEGMLVRVSSINPNMDEAIALHARFIDDLVASVPLQDRERVVGKVNFNGSEKS</sequence>
<protein>
    <submittedName>
        <fullName evidence="3">EpsI family protein</fullName>
    </submittedName>
</protein>
<dbReference type="AlphaFoldDB" id="A0A9X4LE48"/>
<gene>
    <name evidence="3" type="primary">epsI</name>
    <name evidence="3" type="ORF">EXJ73_02985</name>
</gene>
<accession>A0A9X4LE48</accession>
<feature type="domain" description="Methanolan biosynthesis EpsI" evidence="2">
    <location>
        <begin position="9"/>
        <end position="214"/>
    </location>
</feature>